<dbReference type="OrthoDB" id="1876989at2759"/>
<comment type="similarity">
    <text evidence="1">Belongs to the GEM family.</text>
</comment>
<name>A0A5A7VJT1_CUCMM</name>
<dbReference type="EMBL" id="SSTE01000109">
    <property type="protein sequence ID" value="KAA0068088.1"/>
    <property type="molecule type" value="Genomic_DNA"/>
</dbReference>
<protein>
    <submittedName>
        <fullName evidence="4">GEM-like protein 1</fullName>
    </submittedName>
</protein>
<evidence type="ECO:0000256" key="1">
    <source>
        <dbReference type="ARBA" id="ARBA00009414"/>
    </source>
</evidence>
<sequence>MAKSNPYIQHTPFSSPSPQPGKRDRVWDALGRCGKMLEGYGKMAGEAAENNNTLNVHIWILICNILLSTVKVSPSIGDVAKARFVQGTKLLAEGGPERLFHHTFGVVPGEKYLHSYACYLATPTGPVNGTLYISTKRLAFCSESPLYYSSSPPGQSEWLYYKVVIELNRVANFRPSPNLLDPSEKDIHLVTKDGHEFWFLGFLSFSRALKNLNEALKGSSP</sequence>
<feature type="domain" description="GRAM" evidence="3">
    <location>
        <begin position="98"/>
        <end position="177"/>
    </location>
</feature>
<reference evidence="4 5" key="1">
    <citation type="submission" date="2019-08" db="EMBL/GenBank/DDBJ databases">
        <title>Draft genome sequences of two oriental melons (Cucumis melo L. var makuwa).</title>
        <authorList>
            <person name="Kwon S.-Y."/>
        </authorList>
    </citation>
    <scope>NUCLEOTIDE SEQUENCE [LARGE SCALE GENOMIC DNA]</scope>
    <source>
        <strain evidence="5">cv. SW 3</strain>
        <tissue evidence="4">Leaf</tissue>
    </source>
</reference>
<dbReference type="PANTHER" id="PTHR31969">
    <property type="entry name" value="GEM-LIKE PROTEIN 2"/>
    <property type="match status" value="1"/>
</dbReference>
<dbReference type="Pfam" id="PF02893">
    <property type="entry name" value="GRAM"/>
    <property type="match status" value="1"/>
</dbReference>
<feature type="compositionally biased region" description="Polar residues" evidence="2">
    <location>
        <begin position="1"/>
        <end position="16"/>
    </location>
</feature>
<evidence type="ECO:0000256" key="2">
    <source>
        <dbReference type="SAM" id="MobiDB-lite"/>
    </source>
</evidence>
<dbReference type="AlphaFoldDB" id="A0A5A7VJT1"/>
<evidence type="ECO:0000313" key="4">
    <source>
        <dbReference type="EMBL" id="KAA0068088.1"/>
    </source>
</evidence>
<dbReference type="InterPro" id="IPR004182">
    <property type="entry name" value="GRAM"/>
</dbReference>
<evidence type="ECO:0000313" key="5">
    <source>
        <dbReference type="Proteomes" id="UP000321393"/>
    </source>
</evidence>
<dbReference type="SMART" id="SM00568">
    <property type="entry name" value="GRAM"/>
    <property type="match status" value="1"/>
</dbReference>
<evidence type="ECO:0000259" key="3">
    <source>
        <dbReference type="SMART" id="SM00568"/>
    </source>
</evidence>
<organism evidence="4 5">
    <name type="scientific">Cucumis melo var. makuwa</name>
    <name type="common">Oriental melon</name>
    <dbReference type="NCBI Taxonomy" id="1194695"/>
    <lineage>
        <taxon>Eukaryota</taxon>
        <taxon>Viridiplantae</taxon>
        <taxon>Streptophyta</taxon>
        <taxon>Embryophyta</taxon>
        <taxon>Tracheophyta</taxon>
        <taxon>Spermatophyta</taxon>
        <taxon>Magnoliopsida</taxon>
        <taxon>eudicotyledons</taxon>
        <taxon>Gunneridae</taxon>
        <taxon>Pentapetalae</taxon>
        <taxon>rosids</taxon>
        <taxon>fabids</taxon>
        <taxon>Cucurbitales</taxon>
        <taxon>Cucurbitaceae</taxon>
        <taxon>Benincaseae</taxon>
        <taxon>Cucumis</taxon>
    </lineage>
</organism>
<gene>
    <name evidence="4" type="ORF">E6C27_scaffold238G00410</name>
</gene>
<comment type="caution">
    <text evidence="4">The sequence shown here is derived from an EMBL/GenBank/DDBJ whole genome shotgun (WGS) entry which is preliminary data.</text>
</comment>
<dbReference type="Gene3D" id="2.30.29.30">
    <property type="entry name" value="Pleckstrin-homology domain (PH domain)/Phosphotyrosine-binding domain (PTB)"/>
    <property type="match status" value="1"/>
</dbReference>
<dbReference type="STRING" id="1194695.A0A5A7VJT1"/>
<dbReference type="InterPro" id="IPR037848">
    <property type="entry name" value="GEM-like"/>
</dbReference>
<proteinExistence type="inferred from homology"/>
<feature type="region of interest" description="Disordered" evidence="2">
    <location>
        <begin position="1"/>
        <end position="24"/>
    </location>
</feature>
<dbReference type="InterPro" id="IPR011993">
    <property type="entry name" value="PH-like_dom_sf"/>
</dbReference>
<dbReference type="Proteomes" id="UP000321393">
    <property type="component" value="Unassembled WGS sequence"/>
</dbReference>
<accession>A0A5A7VJT1</accession>